<proteinExistence type="predicted"/>
<dbReference type="PANTHER" id="PTHR21485:SF3">
    <property type="entry name" value="N-ACYLNEURAMINATE CYTIDYLYLTRANSFERASE"/>
    <property type="match status" value="1"/>
</dbReference>
<name>A0ABU0GD60_9HYPH</name>
<protein>
    <submittedName>
        <fullName evidence="1">N-acylneuraminate cytidylyltransferase</fullName>
        <ecNumber evidence="1">2.7.7.43</ecNumber>
    </submittedName>
</protein>
<sequence length="238" mass="26499">MRKVLAVIPAKLTSVRIPRKNLEKLLELELFLFSVRAAQLAASVDRVVVSSESTELLELAGRYGAQTVLRPAELSGERVTNQAVIGHVVEQMRACEGWSADLVVLLQPTHPFRVPADINDAVAALCRDPDADSVFAVKQDKGLFGRMSGELFVPDVALPRVRDKEERRFVNTGNFYILNVARTIDRGVFFGHHILGFPISRPDLEIDIDEPIDLAVARAMAEFYEPELRKLGLLEGRQ</sequence>
<dbReference type="RefSeq" id="WP_307376963.1">
    <property type="nucleotide sequence ID" value="NZ_JAUSUW010000018.1"/>
</dbReference>
<dbReference type="PANTHER" id="PTHR21485">
    <property type="entry name" value="HAD SUPERFAMILY MEMBERS CMAS AND KDSC"/>
    <property type="match status" value="1"/>
</dbReference>
<dbReference type="EC" id="2.7.7.43" evidence="1"/>
<dbReference type="InterPro" id="IPR050793">
    <property type="entry name" value="CMP-NeuNAc_synthase"/>
</dbReference>
<organism evidence="1 2">
    <name type="scientific">Peteryoungia aggregata LMG 23059</name>
    <dbReference type="NCBI Taxonomy" id="1368425"/>
    <lineage>
        <taxon>Bacteria</taxon>
        <taxon>Pseudomonadati</taxon>
        <taxon>Pseudomonadota</taxon>
        <taxon>Alphaproteobacteria</taxon>
        <taxon>Hyphomicrobiales</taxon>
        <taxon>Rhizobiaceae</taxon>
        <taxon>Peteryoungia</taxon>
    </lineage>
</organism>
<evidence type="ECO:0000313" key="2">
    <source>
        <dbReference type="Proteomes" id="UP001238496"/>
    </source>
</evidence>
<accession>A0ABU0GD60</accession>
<dbReference type="EMBL" id="JAUSUW010000018">
    <property type="protein sequence ID" value="MDQ0423282.1"/>
    <property type="molecule type" value="Genomic_DNA"/>
</dbReference>
<dbReference type="GO" id="GO:0008781">
    <property type="term" value="F:N-acylneuraminate cytidylyltransferase activity"/>
    <property type="evidence" value="ECO:0007669"/>
    <property type="project" value="UniProtKB-EC"/>
</dbReference>
<keyword evidence="1" id="KW-0808">Transferase</keyword>
<keyword evidence="2" id="KW-1185">Reference proteome</keyword>
<keyword evidence="1" id="KW-0548">Nucleotidyltransferase</keyword>
<dbReference type="Gene3D" id="3.90.550.10">
    <property type="entry name" value="Spore Coat Polysaccharide Biosynthesis Protein SpsA, Chain A"/>
    <property type="match status" value="1"/>
</dbReference>
<gene>
    <name evidence="1" type="ORF">J2045_004334</name>
</gene>
<evidence type="ECO:0000313" key="1">
    <source>
        <dbReference type="EMBL" id="MDQ0423282.1"/>
    </source>
</evidence>
<comment type="caution">
    <text evidence="1">The sequence shown here is derived from an EMBL/GenBank/DDBJ whole genome shotgun (WGS) entry which is preliminary data.</text>
</comment>
<dbReference type="Proteomes" id="UP001238496">
    <property type="component" value="Unassembled WGS sequence"/>
</dbReference>
<dbReference type="SUPFAM" id="SSF53448">
    <property type="entry name" value="Nucleotide-diphospho-sugar transferases"/>
    <property type="match status" value="1"/>
</dbReference>
<dbReference type="InterPro" id="IPR003329">
    <property type="entry name" value="Cytidylyl_trans"/>
</dbReference>
<dbReference type="Pfam" id="PF02348">
    <property type="entry name" value="CTP_transf_3"/>
    <property type="match status" value="1"/>
</dbReference>
<reference evidence="1 2" key="1">
    <citation type="submission" date="2023-07" db="EMBL/GenBank/DDBJ databases">
        <title>Genomic Encyclopedia of Type Strains, Phase IV (KMG-IV): sequencing the most valuable type-strain genomes for metagenomic binning, comparative biology and taxonomic classification.</title>
        <authorList>
            <person name="Goeker M."/>
        </authorList>
    </citation>
    <scope>NUCLEOTIDE SEQUENCE [LARGE SCALE GENOMIC DNA]</scope>
    <source>
        <strain evidence="1 2">DSM 1111</strain>
    </source>
</reference>
<dbReference type="InterPro" id="IPR029044">
    <property type="entry name" value="Nucleotide-diphossugar_trans"/>
</dbReference>